<organism evidence="2 3">
    <name type="scientific">Streptomyces gamaensis</name>
    <dbReference type="NCBI Taxonomy" id="1763542"/>
    <lineage>
        <taxon>Bacteria</taxon>
        <taxon>Bacillati</taxon>
        <taxon>Actinomycetota</taxon>
        <taxon>Actinomycetes</taxon>
        <taxon>Kitasatosporales</taxon>
        <taxon>Streptomycetaceae</taxon>
        <taxon>Streptomyces</taxon>
    </lineage>
</organism>
<dbReference type="Proteomes" id="UP001596083">
    <property type="component" value="Unassembled WGS sequence"/>
</dbReference>
<reference evidence="3" key="1">
    <citation type="journal article" date="2019" name="Int. J. Syst. Evol. Microbiol.">
        <title>The Global Catalogue of Microorganisms (GCM) 10K type strain sequencing project: providing services to taxonomists for standard genome sequencing and annotation.</title>
        <authorList>
            <consortium name="The Broad Institute Genomics Platform"/>
            <consortium name="The Broad Institute Genome Sequencing Center for Infectious Disease"/>
            <person name="Wu L."/>
            <person name="Ma J."/>
        </authorList>
    </citation>
    <scope>NUCLEOTIDE SEQUENCE [LARGE SCALE GENOMIC DNA]</scope>
    <source>
        <strain evidence="3">CGMCC 4.7304</strain>
    </source>
</reference>
<dbReference type="SUPFAM" id="SSF47413">
    <property type="entry name" value="lambda repressor-like DNA-binding domains"/>
    <property type="match status" value="1"/>
</dbReference>
<evidence type="ECO:0000259" key="1">
    <source>
        <dbReference type="SMART" id="SM00530"/>
    </source>
</evidence>
<feature type="domain" description="HTH cro/C1-type" evidence="1">
    <location>
        <begin position="17"/>
        <end position="72"/>
    </location>
</feature>
<dbReference type="Pfam" id="PF19054">
    <property type="entry name" value="DUF5753"/>
    <property type="match status" value="1"/>
</dbReference>
<evidence type="ECO:0000313" key="2">
    <source>
        <dbReference type="EMBL" id="MFC5724756.1"/>
    </source>
</evidence>
<dbReference type="SMART" id="SM00530">
    <property type="entry name" value="HTH_XRE"/>
    <property type="match status" value="1"/>
</dbReference>
<name>A0ABW0ZBN3_9ACTN</name>
<gene>
    <name evidence="2" type="ORF">ACFP1Z_31865</name>
</gene>
<dbReference type="InterPro" id="IPR043917">
    <property type="entry name" value="DUF5753"/>
</dbReference>
<dbReference type="EMBL" id="JBHSPB010000034">
    <property type="protein sequence ID" value="MFC5724756.1"/>
    <property type="molecule type" value="Genomic_DNA"/>
</dbReference>
<accession>A0ABW0ZBN3</accession>
<proteinExistence type="predicted"/>
<dbReference type="Pfam" id="PF13560">
    <property type="entry name" value="HTH_31"/>
    <property type="match status" value="1"/>
</dbReference>
<dbReference type="Gene3D" id="1.10.260.40">
    <property type="entry name" value="lambda repressor-like DNA-binding domains"/>
    <property type="match status" value="1"/>
</dbReference>
<keyword evidence="3" id="KW-1185">Reference proteome</keyword>
<dbReference type="RefSeq" id="WP_390321244.1">
    <property type="nucleotide sequence ID" value="NZ_JBHSPB010000034.1"/>
</dbReference>
<dbReference type="InterPro" id="IPR001387">
    <property type="entry name" value="Cro/C1-type_HTH"/>
</dbReference>
<evidence type="ECO:0000313" key="3">
    <source>
        <dbReference type="Proteomes" id="UP001596083"/>
    </source>
</evidence>
<sequence>MPPRTNPTARQARLGAELRKLREACGMSTGEAGALLGGGSAQISHIEAGRWGVSAERVRRLAVHYRAGDKRLVDELCAMAEDRTRGWWTAYRGVLLPGFLDVAEMEHHARELRTFQVAYIPGIFQTESYARAVFGGATPSLSEVELDARVEHRMARRAIYERTSPPPTTVIVHEAALRMRYGSRQVQREQLKFLRDVAEWPAVKLHIVPFDTDNLTGSAQSVLYAGGPVPELDTVQIDQAKGIRFVGAPALLSVYREMLDAVESLALCSDDSRKFIQRVIQEM</sequence>
<protein>
    <submittedName>
        <fullName evidence="2">Helix-turn-helix domain-containing protein</fullName>
    </submittedName>
</protein>
<dbReference type="InterPro" id="IPR010982">
    <property type="entry name" value="Lambda_DNA-bd_dom_sf"/>
</dbReference>
<comment type="caution">
    <text evidence="2">The sequence shown here is derived from an EMBL/GenBank/DDBJ whole genome shotgun (WGS) entry which is preliminary data.</text>
</comment>